<keyword evidence="3" id="KW-1185">Reference proteome</keyword>
<protein>
    <submittedName>
        <fullName evidence="2">Uncharacterized protein</fullName>
    </submittedName>
</protein>
<feature type="transmembrane region" description="Helical" evidence="1">
    <location>
        <begin position="30"/>
        <end position="49"/>
    </location>
</feature>
<reference evidence="3" key="1">
    <citation type="submission" date="2018-09" db="EMBL/GenBank/DDBJ databases">
        <title>Chryseolinea sp. KIS68-18 isolated from soil.</title>
        <authorList>
            <person name="Weon H.-Y."/>
            <person name="Kwon S.-W."/>
            <person name="Lee S.A."/>
        </authorList>
    </citation>
    <scope>NUCLEOTIDE SEQUENCE [LARGE SCALE GENOMIC DNA]</scope>
    <source>
        <strain evidence="3">KIS68-18</strain>
    </source>
</reference>
<gene>
    <name evidence="2" type="ORF">D4L85_25540</name>
</gene>
<organism evidence="2 3">
    <name type="scientific">Chryseolinea soli</name>
    <dbReference type="NCBI Taxonomy" id="2321403"/>
    <lineage>
        <taxon>Bacteria</taxon>
        <taxon>Pseudomonadati</taxon>
        <taxon>Bacteroidota</taxon>
        <taxon>Cytophagia</taxon>
        <taxon>Cytophagales</taxon>
        <taxon>Fulvivirgaceae</taxon>
        <taxon>Chryseolinea</taxon>
    </lineage>
</organism>
<keyword evidence="1" id="KW-0472">Membrane</keyword>
<evidence type="ECO:0000313" key="3">
    <source>
        <dbReference type="Proteomes" id="UP000266183"/>
    </source>
</evidence>
<dbReference type="AlphaFoldDB" id="A0A385SUD2"/>
<dbReference type="Proteomes" id="UP000266183">
    <property type="component" value="Chromosome"/>
</dbReference>
<proteinExistence type="predicted"/>
<dbReference type="EMBL" id="CP032382">
    <property type="protein sequence ID" value="AYB33737.1"/>
    <property type="molecule type" value="Genomic_DNA"/>
</dbReference>
<accession>A0A385SUD2</accession>
<dbReference type="RefSeq" id="WP_119756966.1">
    <property type="nucleotide sequence ID" value="NZ_CP032382.1"/>
</dbReference>
<feature type="transmembrane region" description="Helical" evidence="1">
    <location>
        <begin position="185"/>
        <end position="207"/>
    </location>
</feature>
<keyword evidence="1" id="KW-1133">Transmembrane helix</keyword>
<sequence>MKKRSKESVVISKAGPKQPVIIRNWYHRPYLAVICQVLGGLIIFSSWIVERTFQQAWSEEVEKLKGAQVMANILEINRSSFEIAVVRDRMDSMELAFYKGRLTKIYMDLLTIGHGKATDHVASYDSLLRFKEKLFEPTQPYMTREEYTKVSTNFDLVSRLFNSSYKRLDNSLAGLLEAVHQLEDFWSSIFTTLYVVGSLFIGAGYVFEKILSLQTN</sequence>
<dbReference type="KEGG" id="chk:D4L85_25540"/>
<evidence type="ECO:0000256" key="1">
    <source>
        <dbReference type="SAM" id="Phobius"/>
    </source>
</evidence>
<evidence type="ECO:0000313" key="2">
    <source>
        <dbReference type="EMBL" id="AYB33737.1"/>
    </source>
</evidence>
<name>A0A385SUD2_9BACT</name>
<keyword evidence="1" id="KW-0812">Transmembrane</keyword>